<dbReference type="Gene3D" id="1.10.8.280">
    <property type="entry name" value="ABC transporter ATPase domain-like"/>
    <property type="match status" value="1"/>
</dbReference>
<dbReference type="GO" id="GO:0005737">
    <property type="term" value="C:cytoplasm"/>
    <property type="evidence" value="ECO:0007669"/>
    <property type="project" value="UniProtKB-SubCell"/>
</dbReference>
<reference evidence="15 16" key="1">
    <citation type="journal article" date="2015" name="MBio">
        <title>Enzymatic Degradation of Phenazines Can Generate Energy and Protect Sensitive Organisms from Toxicity.</title>
        <authorList>
            <person name="Costa K.C."/>
            <person name="Bergkessel M."/>
            <person name="Saunders S."/>
            <person name="Korlach J."/>
            <person name="Newman D.K."/>
        </authorList>
    </citation>
    <scope>NUCLEOTIDE SEQUENCE [LARGE SCALE GENOMIC DNA]</scope>
    <source>
        <strain evidence="15 16">CT6</strain>
    </source>
</reference>
<dbReference type="PROSITE" id="PS50893">
    <property type="entry name" value="ABC_TRANSPORTER_2"/>
    <property type="match status" value="2"/>
</dbReference>
<dbReference type="KEGG" id="mft:XA26_01530"/>
<sequence>MHPADSHDLIRVTGARENNLKDVDIELPKRRLTVFTGVSGSGKSSLVFDTIAAESQRLINETYSAFVQGFMPNLARPEVDVLDGLTTAIIVDQQRMGADPRSTVGTATDTGAMLRILFSRLGKPHIGSPQAFSFNVASISGAGAVTLEKGGRTVKERRDFKIVGGMCPRCEGRGAVNDIDLTALYDDTKSLNEGALTIPGFSMDGWYGRIFRGCGFFDPDKPINKFTKKELDALLHKEATKLKVDGVNLTYLGLIPQIQKSFLAKDVEAMQPHIRAFVERAVTFTTCPECDGTRLSETARSSKIEGVNIAEVCAMQITDLASWLSSVAKKPAAKSAAPLLAALQHTLDSFVEIGLGYLSLDRPAGTLSGGEAQRVKMIRHLGSSLTDVTYVFDEPTIGLHPHDIARMNNLLLALRDKGNTVLVVEHKPETIAIADHVVDLGPGAGASGGEVVFEGDVAGLRASDTVTGRHLGYRATLKDEVRKANGALEIRGADTHNLRDVDVDIPLGALVVITGVAGSGKSSLIDGSVAGRDGVVVVDQSPIRGSRRSNPATYTGLLDPIRKAFAKANGVKPALFSSNSEGACPSCNGAGVIYTDLGVMATVETTCEECEGKRFGASVLQYTLGGRDIAEVLAMPVSEAERYFSDGDAKVPAAQKILSRMADVGLGYLTLGQPLTTLSGGERQRLKLAAQMGEKGDTYILDEPTTGLHLADVEQLLGLLDRLVDSGKSVIVIEHHQAVMAHADWIIDLGPGAGHDGGRVVFEGTPADLVAERATLTGKHLAEYVGA</sequence>
<keyword evidence="2" id="KW-0963">Cytoplasm</keyword>
<evidence type="ECO:0000256" key="7">
    <source>
        <dbReference type="ARBA" id="ARBA00022840"/>
    </source>
</evidence>
<evidence type="ECO:0000256" key="2">
    <source>
        <dbReference type="ARBA" id="ARBA00022490"/>
    </source>
</evidence>
<dbReference type="STRING" id="1766.XA26_01530"/>
<dbReference type="SUPFAM" id="SSF52540">
    <property type="entry name" value="P-loop containing nucleoside triphosphate hydrolases"/>
    <property type="match status" value="2"/>
</dbReference>
<dbReference type="GO" id="GO:0003677">
    <property type="term" value="F:DNA binding"/>
    <property type="evidence" value="ECO:0007669"/>
    <property type="project" value="UniProtKB-KW"/>
</dbReference>
<evidence type="ECO:0000259" key="14">
    <source>
        <dbReference type="PROSITE" id="PS50893"/>
    </source>
</evidence>
<keyword evidence="5" id="KW-0227">DNA damage</keyword>
<organism evidence="15 16">
    <name type="scientific">Mycolicibacterium fortuitum</name>
    <name type="common">Mycobacterium fortuitum</name>
    <dbReference type="NCBI Taxonomy" id="1766"/>
    <lineage>
        <taxon>Bacteria</taxon>
        <taxon>Bacillati</taxon>
        <taxon>Actinomycetota</taxon>
        <taxon>Actinomycetes</taxon>
        <taxon>Mycobacteriales</taxon>
        <taxon>Mycobacteriaceae</taxon>
        <taxon>Mycolicibacterium</taxon>
    </lineage>
</organism>
<dbReference type="AlphaFoldDB" id="A0A0N9XZV7"/>
<keyword evidence="10" id="KW-0234">DNA repair</keyword>
<dbReference type="PATRIC" id="fig|1766.6.peg.149"/>
<dbReference type="EMBL" id="CP011269">
    <property type="protein sequence ID" value="ALI24019.1"/>
    <property type="molecule type" value="Genomic_DNA"/>
</dbReference>
<keyword evidence="9" id="KW-0238">DNA-binding</keyword>
<evidence type="ECO:0000256" key="10">
    <source>
        <dbReference type="ARBA" id="ARBA00023204"/>
    </source>
</evidence>
<dbReference type="PANTHER" id="PTHR43152">
    <property type="entry name" value="UVRABC SYSTEM PROTEIN A"/>
    <property type="match status" value="1"/>
</dbReference>
<evidence type="ECO:0000256" key="9">
    <source>
        <dbReference type="ARBA" id="ARBA00023125"/>
    </source>
</evidence>
<dbReference type="Proteomes" id="UP000057134">
    <property type="component" value="Chromosome"/>
</dbReference>
<evidence type="ECO:0000256" key="1">
    <source>
        <dbReference type="ARBA" id="ARBA00004496"/>
    </source>
</evidence>
<keyword evidence="6" id="KW-0228">DNA excision</keyword>
<evidence type="ECO:0000256" key="13">
    <source>
        <dbReference type="ARBA" id="ARBA00042156"/>
    </source>
</evidence>
<dbReference type="InterPro" id="IPR027417">
    <property type="entry name" value="P-loop_NTPase"/>
</dbReference>
<dbReference type="InterPro" id="IPR003439">
    <property type="entry name" value="ABC_transporter-like_ATP-bd"/>
</dbReference>
<dbReference type="Gene3D" id="1.20.1580.10">
    <property type="entry name" value="ABC transporter ATPase like domain"/>
    <property type="match status" value="2"/>
</dbReference>
<evidence type="ECO:0000313" key="16">
    <source>
        <dbReference type="Proteomes" id="UP000057134"/>
    </source>
</evidence>
<dbReference type="Gene3D" id="3.40.50.300">
    <property type="entry name" value="P-loop containing nucleotide triphosphate hydrolases"/>
    <property type="match status" value="3"/>
</dbReference>
<dbReference type="Pfam" id="PF00005">
    <property type="entry name" value="ABC_tran"/>
    <property type="match status" value="1"/>
</dbReference>
<keyword evidence="7" id="KW-0067">ATP-binding</keyword>
<evidence type="ECO:0000256" key="4">
    <source>
        <dbReference type="ARBA" id="ARBA00022741"/>
    </source>
</evidence>
<evidence type="ECO:0000313" key="15">
    <source>
        <dbReference type="EMBL" id="ALI24019.1"/>
    </source>
</evidence>
<evidence type="ECO:0000256" key="5">
    <source>
        <dbReference type="ARBA" id="ARBA00022763"/>
    </source>
</evidence>
<evidence type="ECO:0000256" key="3">
    <source>
        <dbReference type="ARBA" id="ARBA00022737"/>
    </source>
</evidence>
<evidence type="ECO:0000256" key="8">
    <source>
        <dbReference type="ARBA" id="ARBA00022881"/>
    </source>
</evidence>
<comment type="similarity">
    <text evidence="11">Belongs to the ABC transporter superfamily. UvrA family.</text>
</comment>
<dbReference type="GO" id="GO:0005524">
    <property type="term" value="F:ATP binding"/>
    <property type="evidence" value="ECO:0007669"/>
    <property type="project" value="UniProtKB-KW"/>
</dbReference>
<feature type="domain" description="ABC transporter" evidence="14">
    <location>
        <begin position="481"/>
        <end position="776"/>
    </location>
</feature>
<accession>A0A0N9XZV7</accession>
<dbReference type="InterPro" id="IPR017871">
    <property type="entry name" value="ABC_transporter-like_CS"/>
</dbReference>
<dbReference type="GO" id="GO:0004518">
    <property type="term" value="F:nuclease activity"/>
    <property type="evidence" value="ECO:0007669"/>
    <property type="project" value="UniProtKB-KW"/>
</dbReference>
<evidence type="ECO:0000256" key="6">
    <source>
        <dbReference type="ARBA" id="ARBA00022769"/>
    </source>
</evidence>
<dbReference type="PANTHER" id="PTHR43152:SF2">
    <property type="entry name" value="DRUG RESISTANCE ABC TRANSPORTER"/>
    <property type="match status" value="1"/>
</dbReference>
<keyword evidence="3" id="KW-0677">Repeat</keyword>
<keyword evidence="8" id="KW-0267">Excision nuclease</keyword>
<protein>
    <recommendedName>
        <fullName evidence="12">UvrABC system protein A</fullName>
    </recommendedName>
    <alternativeName>
        <fullName evidence="13">Excinuclease ABC subunit A</fullName>
    </alternativeName>
</protein>
<gene>
    <name evidence="15" type="ORF">XA26_01530</name>
</gene>
<dbReference type="RefSeq" id="WP_054600721.1">
    <property type="nucleotide sequence ID" value="NZ_CP011269.1"/>
</dbReference>
<proteinExistence type="inferred from homology"/>
<keyword evidence="16" id="KW-1185">Reference proteome</keyword>
<feature type="domain" description="ABC transporter" evidence="14">
    <location>
        <begin position="4"/>
        <end position="467"/>
    </location>
</feature>
<dbReference type="GO" id="GO:0016887">
    <property type="term" value="F:ATP hydrolysis activity"/>
    <property type="evidence" value="ECO:0007669"/>
    <property type="project" value="InterPro"/>
</dbReference>
<comment type="subcellular location">
    <subcellularLocation>
        <location evidence="1">Cytoplasm</location>
    </subcellularLocation>
</comment>
<name>A0A0N9XZV7_MYCFO</name>
<evidence type="ECO:0000256" key="12">
    <source>
        <dbReference type="ARBA" id="ARBA00039316"/>
    </source>
</evidence>
<keyword evidence="4" id="KW-0547">Nucleotide-binding</keyword>
<dbReference type="PROSITE" id="PS00211">
    <property type="entry name" value="ABC_TRANSPORTER_1"/>
    <property type="match status" value="1"/>
</dbReference>
<dbReference type="GO" id="GO:0006281">
    <property type="term" value="P:DNA repair"/>
    <property type="evidence" value="ECO:0007669"/>
    <property type="project" value="UniProtKB-KW"/>
</dbReference>
<evidence type="ECO:0000256" key="11">
    <source>
        <dbReference type="ARBA" id="ARBA00038000"/>
    </source>
</evidence>